<dbReference type="EMBL" id="BPVZ01000047">
    <property type="protein sequence ID" value="GKV17208.1"/>
    <property type="molecule type" value="Genomic_DNA"/>
</dbReference>
<evidence type="ECO:0000256" key="1">
    <source>
        <dbReference type="SAM" id="MobiDB-lite"/>
    </source>
</evidence>
<sequence length="214" mass="24458">MYQGNQSSFEHNKAYRRCQPNKRGQRQRTDAYNQKDNKGLGYAEIPPPSGTINMIFGGMHLGGKSACGRKAYTCQVMTMNKNRPLKQPFEEVEWENALIMLSPTDYKRSEGKPDIVMPYADPFVAIVHIGNHNVNKIFIDMGSSLDIIYWRCFQKMQLNSASLKKYEGPIYGFDNQLVPVEGIVTLPIHMGTEPRFRLASMSFLVVKWNRLSMP</sequence>
<protein>
    <submittedName>
        <fullName evidence="2">Uncharacterized protein</fullName>
    </submittedName>
</protein>
<gene>
    <name evidence="2" type="ORF">SLEP1_g27742</name>
</gene>
<dbReference type="AlphaFoldDB" id="A0AAV5K131"/>
<name>A0AAV5K131_9ROSI</name>
<proteinExistence type="predicted"/>
<feature type="compositionally biased region" description="Basic residues" evidence="1">
    <location>
        <begin position="14"/>
        <end position="26"/>
    </location>
</feature>
<organism evidence="2 3">
    <name type="scientific">Rubroshorea leprosula</name>
    <dbReference type="NCBI Taxonomy" id="152421"/>
    <lineage>
        <taxon>Eukaryota</taxon>
        <taxon>Viridiplantae</taxon>
        <taxon>Streptophyta</taxon>
        <taxon>Embryophyta</taxon>
        <taxon>Tracheophyta</taxon>
        <taxon>Spermatophyta</taxon>
        <taxon>Magnoliopsida</taxon>
        <taxon>eudicotyledons</taxon>
        <taxon>Gunneridae</taxon>
        <taxon>Pentapetalae</taxon>
        <taxon>rosids</taxon>
        <taxon>malvids</taxon>
        <taxon>Malvales</taxon>
        <taxon>Dipterocarpaceae</taxon>
        <taxon>Rubroshorea</taxon>
    </lineage>
</organism>
<keyword evidence="3" id="KW-1185">Reference proteome</keyword>
<feature type="compositionally biased region" description="Basic and acidic residues" evidence="1">
    <location>
        <begin position="27"/>
        <end position="38"/>
    </location>
</feature>
<accession>A0AAV5K131</accession>
<evidence type="ECO:0000313" key="3">
    <source>
        <dbReference type="Proteomes" id="UP001054252"/>
    </source>
</evidence>
<evidence type="ECO:0000313" key="2">
    <source>
        <dbReference type="EMBL" id="GKV17208.1"/>
    </source>
</evidence>
<dbReference type="PANTHER" id="PTHR33240:SF15">
    <property type="entry name" value="GAG-PRO-LIKE PROTEIN"/>
    <property type="match status" value="1"/>
</dbReference>
<feature type="region of interest" description="Disordered" evidence="1">
    <location>
        <begin position="1"/>
        <end position="45"/>
    </location>
</feature>
<dbReference type="PANTHER" id="PTHR33240">
    <property type="entry name" value="OS08G0508500 PROTEIN"/>
    <property type="match status" value="1"/>
</dbReference>
<dbReference type="Proteomes" id="UP001054252">
    <property type="component" value="Unassembled WGS sequence"/>
</dbReference>
<comment type="caution">
    <text evidence="2">The sequence shown here is derived from an EMBL/GenBank/DDBJ whole genome shotgun (WGS) entry which is preliminary data.</text>
</comment>
<reference evidence="2 3" key="1">
    <citation type="journal article" date="2021" name="Commun. Biol.">
        <title>The genome of Shorea leprosula (Dipterocarpaceae) highlights the ecological relevance of drought in aseasonal tropical rainforests.</title>
        <authorList>
            <person name="Ng K.K.S."/>
            <person name="Kobayashi M.J."/>
            <person name="Fawcett J.A."/>
            <person name="Hatakeyama M."/>
            <person name="Paape T."/>
            <person name="Ng C.H."/>
            <person name="Ang C.C."/>
            <person name="Tnah L.H."/>
            <person name="Lee C.T."/>
            <person name="Nishiyama T."/>
            <person name="Sese J."/>
            <person name="O'Brien M.J."/>
            <person name="Copetti D."/>
            <person name="Mohd Noor M.I."/>
            <person name="Ong R.C."/>
            <person name="Putra M."/>
            <person name="Sireger I.Z."/>
            <person name="Indrioko S."/>
            <person name="Kosugi Y."/>
            <person name="Izuno A."/>
            <person name="Isagi Y."/>
            <person name="Lee S.L."/>
            <person name="Shimizu K.K."/>
        </authorList>
    </citation>
    <scope>NUCLEOTIDE SEQUENCE [LARGE SCALE GENOMIC DNA]</scope>
    <source>
        <strain evidence="2">214</strain>
    </source>
</reference>